<sequence>MKRIVIILVLFLLSGCIAEEYDFTPPTVSLTHPYADQIELEEANINWDSDKEYSKETEDIYALAEEQEQKYYSSGEQVRIDFDNQDFLIEDLSAYLWQNGSKTELQVKDQEFSFPDEEGEYLIVVDLLSDNGSAQYVGNIILEEQS</sequence>
<accession>A0A4Z0H391</accession>
<dbReference type="PROSITE" id="PS51257">
    <property type="entry name" value="PROKAR_LIPOPROTEIN"/>
    <property type="match status" value="1"/>
</dbReference>
<dbReference type="RefSeq" id="WP_135326370.1">
    <property type="nucleotide sequence ID" value="NZ_SRJC01000001.1"/>
</dbReference>
<dbReference type="STRING" id="192814.GCA_900166575_00520"/>
<gene>
    <name evidence="1" type="ORF">E4663_01170</name>
</gene>
<comment type="caution">
    <text evidence="1">The sequence shown here is derived from an EMBL/GenBank/DDBJ whole genome shotgun (WGS) entry which is preliminary data.</text>
</comment>
<dbReference type="EMBL" id="SRJC01000001">
    <property type="protein sequence ID" value="TGB03645.1"/>
    <property type="molecule type" value="Genomic_DNA"/>
</dbReference>
<evidence type="ECO:0000313" key="2">
    <source>
        <dbReference type="Proteomes" id="UP000297982"/>
    </source>
</evidence>
<dbReference type="Proteomes" id="UP000297982">
    <property type="component" value="Unassembled WGS sequence"/>
</dbReference>
<protein>
    <submittedName>
        <fullName evidence="1">Uncharacterized protein</fullName>
    </submittedName>
</protein>
<evidence type="ECO:0000313" key="1">
    <source>
        <dbReference type="EMBL" id="TGB03645.1"/>
    </source>
</evidence>
<organism evidence="1 2">
    <name type="scientific">Halobacillus salinus</name>
    <dbReference type="NCBI Taxonomy" id="192814"/>
    <lineage>
        <taxon>Bacteria</taxon>
        <taxon>Bacillati</taxon>
        <taxon>Bacillota</taxon>
        <taxon>Bacilli</taxon>
        <taxon>Bacillales</taxon>
        <taxon>Bacillaceae</taxon>
        <taxon>Halobacillus</taxon>
    </lineage>
</organism>
<proteinExistence type="predicted"/>
<reference evidence="1 2" key="1">
    <citation type="journal article" date="2003" name="Int. J. Syst. Evol. Microbiol.">
        <title>Halobacillus salinus sp. nov., isolated from a salt lake on the coast of the East Sea in Korea.</title>
        <authorList>
            <person name="Yoon J.H."/>
            <person name="Kang K.H."/>
            <person name="Park Y.H."/>
        </authorList>
    </citation>
    <scope>NUCLEOTIDE SEQUENCE [LARGE SCALE GENOMIC DNA]</scope>
    <source>
        <strain evidence="1 2">HSL-3</strain>
    </source>
</reference>
<dbReference type="AlphaFoldDB" id="A0A4Z0H391"/>
<keyword evidence="2" id="KW-1185">Reference proteome</keyword>
<name>A0A4Z0H391_9BACI</name>